<keyword evidence="2" id="KW-1185">Reference proteome</keyword>
<proteinExistence type="predicted"/>
<evidence type="ECO:0000313" key="2">
    <source>
        <dbReference type="Proteomes" id="UP000769780"/>
    </source>
</evidence>
<protein>
    <submittedName>
        <fullName evidence="1">Uncharacterized protein</fullName>
    </submittedName>
</protein>
<gene>
    <name evidence="1" type="ORF">H0185_05045</name>
</gene>
<accession>A0ABS7K1Z6</accession>
<evidence type="ECO:0000313" key="1">
    <source>
        <dbReference type="EMBL" id="MBY0096170.1"/>
    </source>
</evidence>
<comment type="caution">
    <text evidence="1">The sequence shown here is derived from an EMBL/GenBank/DDBJ whole genome shotgun (WGS) entry which is preliminary data.</text>
</comment>
<sequence>MQNLVYNPEVKLLLVNHSDKKVNVLYAQNKHPYQLPKIGPRPPYYAHPRYEPYYPII</sequence>
<dbReference type="EMBL" id="JACWFH010000007">
    <property type="protein sequence ID" value="MBY0096170.1"/>
    <property type="molecule type" value="Genomic_DNA"/>
</dbReference>
<organism evidence="1 2">
    <name type="scientific">Mesobacillus maritimus</name>
    <dbReference type="NCBI Taxonomy" id="1643336"/>
    <lineage>
        <taxon>Bacteria</taxon>
        <taxon>Bacillati</taxon>
        <taxon>Bacillota</taxon>
        <taxon>Bacilli</taxon>
        <taxon>Bacillales</taxon>
        <taxon>Bacillaceae</taxon>
        <taxon>Mesobacillus</taxon>
    </lineage>
</organism>
<name>A0ABS7K1Z6_9BACI</name>
<dbReference type="RefSeq" id="WP_221871782.1">
    <property type="nucleotide sequence ID" value="NZ_JACWFH010000007.1"/>
</dbReference>
<reference evidence="1 2" key="1">
    <citation type="submission" date="2020-07" db="EMBL/GenBank/DDBJ databases">
        <title>Fungal Genomes of the International Space Station.</title>
        <authorList>
            <person name="Seuylemezian A."/>
            <person name="Singh N.K."/>
            <person name="Wood J."/>
            <person name="Venkateswaran K."/>
        </authorList>
    </citation>
    <scope>NUCLEOTIDE SEQUENCE [LARGE SCALE GENOMIC DNA]</scope>
    <source>
        <strain evidence="1 2">PL-B2</strain>
    </source>
</reference>
<dbReference type="Proteomes" id="UP000769780">
    <property type="component" value="Unassembled WGS sequence"/>
</dbReference>